<dbReference type="GO" id="GO:0000155">
    <property type="term" value="F:phosphorelay sensor kinase activity"/>
    <property type="evidence" value="ECO:0007669"/>
    <property type="project" value="InterPro"/>
</dbReference>
<evidence type="ECO:0000313" key="7">
    <source>
        <dbReference type="Proteomes" id="UP000005953"/>
    </source>
</evidence>
<gene>
    <name evidence="6" type="ORF">MED297_20727</name>
</gene>
<dbReference type="PRINTS" id="PR00344">
    <property type="entry name" value="BCTRLSENSOR"/>
</dbReference>
<keyword evidence="6" id="KW-0418">Kinase</keyword>
<name>A4B9Q0_9GAMM</name>
<protein>
    <recommendedName>
        <fullName evidence="2">histidine kinase</fullName>
        <ecNumber evidence="2">2.7.13.3</ecNumber>
    </recommendedName>
</protein>
<reference evidence="6 7" key="1">
    <citation type="submission" date="2006-02" db="EMBL/GenBank/DDBJ databases">
        <authorList>
            <person name="Pinhassi J."/>
            <person name="Pedros-Alio C."/>
            <person name="Ferriera S."/>
            <person name="Johnson J."/>
            <person name="Kravitz S."/>
            <person name="Halpern A."/>
            <person name="Remington K."/>
            <person name="Beeson K."/>
            <person name="Tran B."/>
            <person name="Rogers Y.-H."/>
            <person name="Friedman R."/>
            <person name="Venter J.C."/>
        </authorList>
    </citation>
    <scope>NUCLEOTIDE SEQUENCE [LARGE SCALE GENOMIC DNA]</scope>
    <source>
        <strain evidence="6 7">MED297</strain>
    </source>
</reference>
<dbReference type="SUPFAM" id="SSF55874">
    <property type="entry name" value="ATPase domain of HSP90 chaperone/DNA topoisomerase II/histidine kinase"/>
    <property type="match status" value="1"/>
</dbReference>
<evidence type="ECO:0000259" key="5">
    <source>
        <dbReference type="PROSITE" id="PS50109"/>
    </source>
</evidence>
<dbReference type="HOGENOM" id="CLU_684901_0_0_6"/>
<keyword evidence="3" id="KW-0597">Phosphoprotein</keyword>
<dbReference type="InterPro" id="IPR003594">
    <property type="entry name" value="HATPase_dom"/>
</dbReference>
<dbReference type="Pfam" id="PF02518">
    <property type="entry name" value="HATPase_c"/>
    <property type="match status" value="1"/>
</dbReference>
<dbReference type="InterPro" id="IPR004358">
    <property type="entry name" value="Sig_transdc_His_kin-like_C"/>
</dbReference>
<dbReference type="PROSITE" id="PS50109">
    <property type="entry name" value="HIS_KIN"/>
    <property type="match status" value="1"/>
</dbReference>
<dbReference type="RefSeq" id="WP_008044955.1">
    <property type="nucleotide sequence ID" value="NZ_CH724151.1"/>
</dbReference>
<dbReference type="Gene3D" id="3.30.565.10">
    <property type="entry name" value="Histidine kinase-like ATPase, C-terminal domain"/>
    <property type="match status" value="1"/>
</dbReference>
<dbReference type="AlphaFoldDB" id="A4B9Q0"/>
<dbReference type="OrthoDB" id="1931120at2"/>
<organism evidence="6 7">
    <name type="scientific">Reinekea blandensis MED297</name>
    <dbReference type="NCBI Taxonomy" id="314283"/>
    <lineage>
        <taxon>Bacteria</taxon>
        <taxon>Pseudomonadati</taxon>
        <taxon>Pseudomonadota</taxon>
        <taxon>Gammaproteobacteria</taxon>
        <taxon>Oceanospirillales</taxon>
        <taxon>Saccharospirillaceae</taxon>
        <taxon>Reinekea</taxon>
    </lineage>
</organism>
<keyword evidence="4" id="KW-0175">Coiled coil</keyword>
<evidence type="ECO:0000256" key="3">
    <source>
        <dbReference type="ARBA" id="ARBA00022553"/>
    </source>
</evidence>
<dbReference type="PANTHER" id="PTHR43065">
    <property type="entry name" value="SENSOR HISTIDINE KINASE"/>
    <property type="match status" value="1"/>
</dbReference>
<dbReference type="InterPro" id="IPR036097">
    <property type="entry name" value="HisK_dim/P_sf"/>
</dbReference>
<dbReference type="CDD" id="cd00075">
    <property type="entry name" value="HATPase"/>
    <property type="match status" value="1"/>
</dbReference>
<dbReference type="Gene3D" id="3.30.450.20">
    <property type="entry name" value="PAS domain"/>
    <property type="match status" value="1"/>
</dbReference>
<dbReference type="EC" id="2.7.13.3" evidence="2"/>
<evidence type="ECO:0000256" key="2">
    <source>
        <dbReference type="ARBA" id="ARBA00012438"/>
    </source>
</evidence>
<dbReference type="InterPro" id="IPR035965">
    <property type="entry name" value="PAS-like_dom_sf"/>
</dbReference>
<feature type="coiled-coil region" evidence="4">
    <location>
        <begin position="123"/>
        <end position="157"/>
    </location>
</feature>
<proteinExistence type="predicted"/>
<comment type="caution">
    <text evidence="6">The sequence shown here is derived from an EMBL/GenBank/DDBJ whole genome shotgun (WGS) entry which is preliminary data.</text>
</comment>
<dbReference type="SMART" id="SM00387">
    <property type="entry name" value="HATPase_c"/>
    <property type="match status" value="1"/>
</dbReference>
<dbReference type="SUPFAM" id="SSF55785">
    <property type="entry name" value="PYP-like sensor domain (PAS domain)"/>
    <property type="match status" value="1"/>
</dbReference>
<evidence type="ECO:0000256" key="1">
    <source>
        <dbReference type="ARBA" id="ARBA00000085"/>
    </source>
</evidence>
<feature type="domain" description="Histidine kinase" evidence="5">
    <location>
        <begin position="166"/>
        <end position="399"/>
    </location>
</feature>
<dbReference type="STRING" id="314283.MED297_20727"/>
<keyword evidence="6" id="KW-0808">Transferase</keyword>
<dbReference type="InterPro" id="IPR005467">
    <property type="entry name" value="His_kinase_dom"/>
</dbReference>
<dbReference type="InterPro" id="IPR036890">
    <property type="entry name" value="HATPase_C_sf"/>
</dbReference>
<dbReference type="Gene3D" id="1.10.287.130">
    <property type="match status" value="1"/>
</dbReference>
<evidence type="ECO:0000313" key="6">
    <source>
        <dbReference type="EMBL" id="EAR11351.1"/>
    </source>
</evidence>
<dbReference type="CDD" id="cd00082">
    <property type="entry name" value="HisKA"/>
    <property type="match status" value="1"/>
</dbReference>
<accession>A4B9Q0</accession>
<evidence type="ECO:0000256" key="4">
    <source>
        <dbReference type="SAM" id="Coils"/>
    </source>
</evidence>
<dbReference type="EMBL" id="AAOE01000001">
    <property type="protein sequence ID" value="EAR11351.1"/>
    <property type="molecule type" value="Genomic_DNA"/>
</dbReference>
<comment type="catalytic activity">
    <reaction evidence="1">
        <text>ATP + protein L-histidine = ADP + protein N-phospho-L-histidine.</text>
        <dbReference type="EC" id="2.7.13.3"/>
    </reaction>
</comment>
<sequence>MKIQDLDVKDLIAAITGLHGITLQIHQEFKPIFVTEEYAHFYGYDSAQAFLDQGSIWAQIPDDVKDLARARYHQVIEQGYADPITVKTRRSDGEEVWLLVQDQRLRYLDGYCVMSVLVNIDDEVQLRERYEAAALEAERARNELEQLQTLMIEQEKQTAVQHLLRGVSHQINTPLGNIRTSASIIGTQVRELLGALQAGTLRQSQLADNLNTIQQAAVLSDRCVDQADRLIRNVKYMVADEDETDQSVSALARLLKDSVSLFLSDAEFDDVKLQVAIDEAVLTEANPNVWMQIMSVLTENALVHGFTEPDQTNRQIELRLTWEGDSAVLTFADNGVGIPTALRDRVFEPFTSSKIGRYSGVGLALVHSLVTRRLNGTIRVVDSPSAQGTALEMRLPFPVVRM</sequence>
<dbReference type="SUPFAM" id="SSF47384">
    <property type="entry name" value="Homodimeric domain of signal transducing histidine kinase"/>
    <property type="match status" value="1"/>
</dbReference>
<keyword evidence="7" id="KW-1185">Reference proteome</keyword>
<dbReference type="Proteomes" id="UP000005953">
    <property type="component" value="Unassembled WGS sequence"/>
</dbReference>
<dbReference type="InterPro" id="IPR003661">
    <property type="entry name" value="HisK_dim/P_dom"/>
</dbReference>
<dbReference type="SMART" id="SM00388">
    <property type="entry name" value="HisKA"/>
    <property type="match status" value="1"/>
</dbReference>